<dbReference type="SUPFAM" id="SSF53474">
    <property type="entry name" value="alpha/beta-Hydrolases"/>
    <property type="match status" value="1"/>
</dbReference>
<dbReference type="Gene3D" id="3.40.50.1820">
    <property type="entry name" value="alpha/beta hydrolase"/>
    <property type="match status" value="1"/>
</dbReference>
<dbReference type="Pfam" id="PF12697">
    <property type="entry name" value="Abhydrolase_6"/>
    <property type="match status" value="1"/>
</dbReference>
<evidence type="ECO:0000313" key="2">
    <source>
        <dbReference type="EMBL" id="TCO28848.1"/>
    </source>
</evidence>
<dbReference type="GO" id="GO:0016020">
    <property type="term" value="C:membrane"/>
    <property type="evidence" value="ECO:0007669"/>
    <property type="project" value="TreeGrafter"/>
</dbReference>
<comment type="caution">
    <text evidence="2">The sequence shown here is derived from an EMBL/GenBank/DDBJ whole genome shotgun (WGS) entry which is preliminary data.</text>
</comment>
<dbReference type="InterPro" id="IPR050266">
    <property type="entry name" value="AB_hydrolase_sf"/>
</dbReference>
<dbReference type="EMBL" id="SLWO01000002">
    <property type="protein sequence ID" value="TCO28848.1"/>
    <property type="molecule type" value="Genomic_DNA"/>
</dbReference>
<organism evidence="2 3">
    <name type="scientific">Pedobacter psychrotolerans</name>
    <dbReference type="NCBI Taxonomy" id="1843235"/>
    <lineage>
        <taxon>Bacteria</taxon>
        <taxon>Pseudomonadati</taxon>
        <taxon>Bacteroidota</taxon>
        <taxon>Sphingobacteriia</taxon>
        <taxon>Sphingobacteriales</taxon>
        <taxon>Sphingobacteriaceae</taxon>
        <taxon>Pedobacter</taxon>
    </lineage>
</organism>
<sequence>MKVCLISFLFLLVGTAVTYGQIDTLIAIGTYKLHFKIMEGKESPILFESGGALDATQWDSISTVLNQKLNATIITYDRQGFGLSGLDTVEYNILNEAKGLTFALQKLGYAHQDLLLVSHSLGAFYSTLYASNHPTSVKGMIMLDPRIPSYADMRFAHRIFKTLNRSNFGKNDLGLYYVLAQMEQNSNFMRKKVIPSNIPVLVVMAEKGPFDNKIDNDRFQEAQRQFIKKREKGSLILAKGSSHNIPQDQPELVISEIENFYRRYVLE</sequence>
<feature type="domain" description="AB hydrolase-1" evidence="1">
    <location>
        <begin position="46"/>
        <end position="254"/>
    </location>
</feature>
<protein>
    <submittedName>
        <fullName evidence="2">Pimeloyl-ACP methyl ester carboxylesterase</fullName>
    </submittedName>
</protein>
<dbReference type="AlphaFoldDB" id="A0A4R2HK86"/>
<evidence type="ECO:0000313" key="3">
    <source>
        <dbReference type="Proteomes" id="UP000295684"/>
    </source>
</evidence>
<evidence type="ECO:0000259" key="1">
    <source>
        <dbReference type="Pfam" id="PF12697"/>
    </source>
</evidence>
<dbReference type="Proteomes" id="UP000295684">
    <property type="component" value="Unassembled WGS sequence"/>
</dbReference>
<gene>
    <name evidence="2" type="ORF">EV200_102265</name>
</gene>
<dbReference type="InterPro" id="IPR000073">
    <property type="entry name" value="AB_hydrolase_1"/>
</dbReference>
<reference evidence="2 3" key="1">
    <citation type="submission" date="2019-03" db="EMBL/GenBank/DDBJ databases">
        <title>Genomic Encyclopedia of Type Strains, Phase IV (KMG-IV): sequencing the most valuable type-strain genomes for metagenomic binning, comparative biology and taxonomic classification.</title>
        <authorList>
            <person name="Goeker M."/>
        </authorList>
    </citation>
    <scope>NUCLEOTIDE SEQUENCE [LARGE SCALE GENOMIC DNA]</scope>
    <source>
        <strain evidence="2 3">DSM 103236</strain>
    </source>
</reference>
<dbReference type="RefSeq" id="WP_132529900.1">
    <property type="nucleotide sequence ID" value="NZ_BMJO01000003.1"/>
</dbReference>
<dbReference type="PANTHER" id="PTHR43798:SF33">
    <property type="entry name" value="HYDROLASE, PUTATIVE (AFU_ORTHOLOGUE AFUA_2G14860)-RELATED"/>
    <property type="match status" value="1"/>
</dbReference>
<dbReference type="InterPro" id="IPR029058">
    <property type="entry name" value="AB_hydrolase_fold"/>
</dbReference>
<proteinExistence type="predicted"/>
<dbReference type="OrthoDB" id="59888at2"/>
<dbReference type="PANTHER" id="PTHR43798">
    <property type="entry name" value="MONOACYLGLYCEROL LIPASE"/>
    <property type="match status" value="1"/>
</dbReference>
<accession>A0A4R2HK86</accession>
<name>A0A4R2HK86_9SPHI</name>